<keyword evidence="2" id="KW-1185">Reference proteome</keyword>
<name>A0ABQ7W112_SOLTU</name>
<evidence type="ECO:0000313" key="2">
    <source>
        <dbReference type="Proteomes" id="UP000826656"/>
    </source>
</evidence>
<organism evidence="1 2">
    <name type="scientific">Solanum tuberosum</name>
    <name type="common">Potato</name>
    <dbReference type="NCBI Taxonomy" id="4113"/>
    <lineage>
        <taxon>Eukaryota</taxon>
        <taxon>Viridiplantae</taxon>
        <taxon>Streptophyta</taxon>
        <taxon>Embryophyta</taxon>
        <taxon>Tracheophyta</taxon>
        <taxon>Spermatophyta</taxon>
        <taxon>Magnoliopsida</taxon>
        <taxon>eudicotyledons</taxon>
        <taxon>Gunneridae</taxon>
        <taxon>Pentapetalae</taxon>
        <taxon>asterids</taxon>
        <taxon>lamiids</taxon>
        <taxon>Solanales</taxon>
        <taxon>Solanaceae</taxon>
        <taxon>Solanoideae</taxon>
        <taxon>Solaneae</taxon>
        <taxon>Solanum</taxon>
    </lineage>
</organism>
<dbReference type="EMBL" id="JAIVGD010000005">
    <property type="protein sequence ID" value="KAH0773522.1"/>
    <property type="molecule type" value="Genomic_DNA"/>
</dbReference>
<reference evidence="1 2" key="1">
    <citation type="journal article" date="2021" name="bioRxiv">
        <title>Chromosome-scale and haplotype-resolved genome assembly of a tetraploid potato cultivar.</title>
        <authorList>
            <person name="Sun H."/>
            <person name="Jiao W.-B."/>
            <person name="Krause K."/>
            <person name="Campoy J.A."/>
            <person name="Goel M."/>
            <person name="Folz-Donahue K."/>
            <person name="Kukat C."/>
            <person name="Huettel B."/>
            <person name="Schneeberger K."/>
        </authorList>
    </citation>
    <scope>NUCLEOTIDE SEQUENCE [LARGE SCALE GENOMIC DNA]</scope>
    <source>
        <strain evidence="1">SolTubOtavaFocal</strain>
        <tissue evidence="1">Leaves</tissue>
    </source>
</reference>
<sequence length="79" mass="8516">MELGSGECMFVPVEDWYKTGLGEGNREVIIFVSEEAWGVGCEGNRGSCKVIGSPIELVDELGTFASCEENGNTFSSKMT</sequence>
<evidence type="ECO:0000313" key="1">
    <source>
        <dbReference type="EMBL" id="KAH0773522.1"/>
    </source>
</evidence>
<gene>
    <name evidence="1" type="ORF">KY290_010659</name>
</gene>
<dbReference type="Proteomes" id="UP000826656">
    <property type="component" value="Unassembled WGS sequence"/>
</dbReference>
<protein>
    <submittedName>
        <fullName evidence="1">Uncharacterized protein</fullName>
    </submittedName>
</protein>
<comment type="caution">
    <text evidence="1">The sequence shown here is derived from an EMBL/GenBank/DDBJ whole genome shotgun (WGS) entry which is preliminary data.</text>
</comment>
<proteinExistence type="predicted"/>
<accession>A0ABQ7W112</accession>